<feature type="compositionally biased region" description="Pro residues" evidence="3">
    <location>
        <begin position="215"/>
        <end position="224"/>
    </location>
</feature>
<feature type="compositionally biased region" description="Polar residues" evidence="3">
    <location>
        <begin position="194"/>
        <end position="207"/>
    </location>
</feature>
<evidence type="ECO:0000256" key="1">
    <source>
        <dbReference type="ARBA" id="ARBA00022443"/>
    </source>
</evidence>
<comment type="caution">
    <text evidence="6">The sequence shown here is derived from an EMBL/GenBank/DDBJ whole genome shotgun (WGS) entry which is preliminary data.</text>
</comment>
<feature type="compositionally biased region" description="Low complexity" evidence="3">
    <location>
        <begin position="251"/>
        <end position="267"/>
    </location>
</feature>
<evidence type="ECO:0000256" key="2">
    <source>
        <dbReference type="PROSITE-ProRule" id="PRU00192"/>
    </source>
</evidence>
<keyword evidence="4" id="KW-0812">Transmembrane</keyword>
<dbReference type="Proteomes" id="UP001437256">
    <property type="component" value="Unassembled WGS sequence"/>
</dbReference>
<dbReference type="InterPro" id="IPR001452">
    <property type="entry name" value="SH3_domain"/>
</dbReference>
<name>A0ABR2ZGC9_9AGAR</name>
<feature type="domain" description="SH3" evidence="5">
    <location>
        <begin position="318"/>
        <end position="381"/>
    </location>
</feature>
<gene>
    <name evidence="6" type="primary">FUS1</name>
    <name evidence="6" type="ORF">AAF712_012584</name>
</gene>
<evidence type="ECO:0000259" key="5">
    <source>
        <dbReference type="PROSITE" id="PS50002"/>
    </source>
</evidence>
<dbReference type="Gene3D" id="2.30.30.40">
    <property type="entry name" value="SH3 Domains"/>
    <property type="match status" value="1"/>
</dbReference>
<keyword evidence="7" id="KW-1185">Reference proteome</keyword>
<feature type="region of interest" description="Disordered" evidence="3">
    <location>
        <begin position="187"/>
        <end position="319"/>
    </location>
</feature>
<dbReference type="SUPFAM" id="SSF50044">
    <property type="entry name" value="SH3-domain"/>
    <property type="match status" value="1"/>
</dbReference>
<dbReference type="CDD" id="cd11854">
    <property type="entry name" value="SH3_Fus1p"/>
    <property type="match status" value="1"/>
</dbReference>
<evidence type="ECO:0000256" key="4">
    <source>
        <dbReference type="SAM" id="Phobius"/>
    </source>
</evidence>
<reference evidence="6 7" key="1">
    <citation type="submission" date="2024-05" db="EMBL/GenBank/DDBJ databases">
        <title>A draft genome resource for the thread blight pathogen Marasmius tenuissimus strain MS-2.</title>
        <authorList>
            <person name="Yulfo-Soto G.E."/>
            <person name="Baruah I.K."/>
            <person name="Amoako-Attah I."/>
            <person name="Bukari Y."/>
            <person name="Meinhardt L.W."/>
            <person name="Bailey B.A."/>
            <person name="Cohen S.P."/>
        </authorList>
    </citation>
    <scope>NUCLEOTIDE SEQUENCE [LARGE SCALE GENOMIC DNA]</scope>
    <source>
        <strain evidence="6 7">MS-2</strain>
    </source>
</reference>
<keyword evidence="1 2" id="KW-0728">SH3 domain</keyword>
<evidence type="ECO:0000256" key="3">
    <source>
        <dbReference type="SAM" id="MobiDB-lite"/>
    </source>
</evidence>
<proteinExistence type="predicted"/>
<evidence type="ECO:0000313" key="7">
    <source>
        <dbReference type="Proteomes" id="UP001437256"/>
    </source>
</evidence>
<dbReference type="PROSITE" id="PS50002">
    <property type="entry name" value="SH3"/>
    <property type="match status" value="1"/>
</dbReference>
<sequence length="388" mass="42124">MIKIRRGFEHATQIHVKGSPDGTPTFDTGSGQAINFTGARRDGGYTNKIVSSSVPPATIAVVVLLALFIVASLSACVWRRIKKRRNQKVRLYPYSSLSSDPFRSESRHKTNPSSFIEMNASSIEKPAKARVVPNPLPNKETRWVPQDKIYKGVPAINSQLPAHVQAARDRKQWLNLVFSRCTLNVKSKAPPSYHASNGSHSNRTSDATLVGGGPPGIPLPPTPPNLKVRPPGSPTPPANRKKPKISPPPLSSTTELSKPPSSRFSLSPLPPKTPGSSVEPLPSPARNTSFSHQQSTAPLQTSTKSSLFKSGSGNDELSLPRLMSVTNTFTPSLEDEMLIHIGDTIRMVEEYTDGWCLVQRVGKLDAPKGVVPRFCLTERQSVVPPTTS</sequence>
<evidence type="ECO:0000313" key="6">
    <source>
        <dbReference type="EMBL" id="KAL0060641.1"/>
    </source>
</evidence>
<dbReference type="EMBL" id="JBBXMP010000167">
    <property type="protein sequence ID" value="KAL0060641.1"/>
    <property type="molecule type" value="Genomic_DNA"/>
</dbReference>
<accession>A0ABR2ZGC9</accession>
<feature type="compositionally biased region" description="Polar residues" evidence="3">
    <location>
        <begin position="285"/>
        <end position="315"/>
    </location>
</feature>
<dbReference type="InterPro" id="IPR035521">
    <property type="entry name" value="Fus1_SH3"/>
</dbReference>
<protein>
    <submittedName>
        <fullName evidence="6">Fus1 actin binding</fullName>
    </submittedName>
</protein>
<feature type="transmembrane region" description="Helical" evidence="4">
    <location>
        <begin position="57"/>
        <end position="78"/>
    </location>
</feature>
<organism evidence="6 7">
    <name type="scientific">Marasmius tenuissimus</name>
    <dbReference type="NCBI Taxonomy" id="585030"/>
    <lineage>
        <taxon>Eukaryota</taxon>
        <taxon>Fungi</taxon>
        <taxon>Dikarya</taxon>
        <taxon>Basidiomycota</taxon>
        <taxon>Agaricomycotina</taxon>
        <taxon>Agaricomycetes</taxon>
        <taxon>Agaricomycetidae</taxon>
        <taxon>Agaricales</taxon>
        <taxon>Marasmiineae</taxon>
        <taxon>Marasmiaceae</taxon>
        <taxon>Marasmius</taxon>
    </lineage>
</organism>
<keyword evidence="4" id="KW-0472">Membrane</keyword>
<keyword evidence="4" id="KW-1133">Transmembrane helix</keyword>
<dbReference type="InterPro" id="IPR036028">
    <property type="entry name" value="SH3-like_dom_sf"/>
</dbReference>